<evidence type="ECO:0000259" key="7">
    <source>
        <dbReference type="Pfam" id="PF00590"/>
    </source>
</evidence>
<dbReference type="Pfam" id="PF00590">
    <property type="entry name" value="TP_methylase"/>
    <property type="match status" value="1"/>
</dbReference>
<keyword evidence="6" id="KW-0949">S-adenosyl-L-methionine</keyword>
<dbReference type="PANTHER" id="PTHR45790">
    <property type="entry name" value="SIROHEME SYNTHASE-RELATED"/>
    <property type="match status" value="1"/>
</dbReference>
<dbReference type="InterPro" id="IPR035996">
    <property type="entry name" value="4pyrrol_Methylase_sf"/>
</dbReference>
<dbReference type="InterPro" id="IPR000878">
    <property type="entry name" value="4pyrrol_Mease"/>
</dbReference>
<evidence type="ECO:0000313" key="9">
    <source>
        <dbReference type="Proteomes" id="UP000824123"/>
    </source>
</evidence>
<dbReference type="GO" id="GO:0032259">
    <property type="term" value="P:methylation"/>
    <property type="evidence" value="ECO:0007669"/>
    <property type="project" value="UniProtKB-KW"/>
</dbReference>
<dbReference type="Proteomes" id="UP000824123">
    <property type="component" value="Unassembled WGS sequence"/>
</dbReference>
<dbReference type="InterPro" id="IPR014777">
    <property type="entry name" value="4pyrrole_Mease_sub1"/>
</dbReference>
<name>A0A9D1LPF7_9FIRM</name>
<reference evidence="8" key="1">
    <citation type="submission" date="2020-10" db="EMBL/GenBank/DDBJ databases">
        <authorList>
            <person name="Gilroy R."/>
        </authorList>
    </citation>
    <scope>NUCLEOTIDE SEQUENCE</scope>
    <source>
        <strain evidence="8">ChiSxjej2B14-8506</strain>
    </source>
</reference>
<dbReference type="InterPro" id="IPR003043">
    <property type="entry name" value="Uropor_MeTrfase_CS"/>
</dbReference>
<dbReference type="PANTHER" id="PTHR45790:SF4">
    <property type="entry name" value="COBALT-PRECORRIN-4 C(11)-METHYLTRANSFERASE"/>
    <property type="match status" value="1"/>
</dbReference>
<dbReference type="Gene3D" id="3.30.950.10">
    <property type="entry name" value="Methyltransferase, Cobalt-precorrin-4 Transmethylase, Domain 2"/>
    <property type="match status" value="1"/>
</dbReference>
<evidence type="ECO:0000256" key="5">
    <source>
        <dbReference type="ARBA" id="ARBA00022679"/>
    </source>
</evidence>
<keyword evidence="3" id="KW-0169">Cobalamin biosynthesis</keyword>
<evidence type="ECO:0000256" key="1">
    <source>
        <dbReference type="ARBA" id="ARBA00004953"/>
    </source>
</evidence>
<dbReference type="EMBL" id="DVNK01000001">
    <property type="protein sequence ID" value="HIU45639.1"/>
    <property type="molecule type" value="Genomic_DNA"/>
</dbReference>
<dbReference type="InterPro" id="IPR006362">
    <property type="entry name" value="Cbl_synth_CobM/CibF"/>
</dbReference>
<dbReference type="EC" id="2.1.1.133" evidence="8"/>
<dbReference type="AlphaFoldDB" id="A0A9D1LPF7"/>
<comment type="pathway">
    <text evidence="1">Cofactor biosynthesis; adenosylcobalamin biosynthesis.</text>
</comment>
<dbReference type="InterPro" id="IPR050161">
    <property type="entry name" value="Siro_Cobalamin_biosynth"/>
</dbReference>
<sequence length="249" mass="26687">MIYIIGAGPGAEDLITVRGQNLLKRADMVIYAGSLVNVELLKQCPAGCELLDSARMTLDEVIAALERADGEDKVIVRLHSGDPSIYGAIREQMDELDARGMAYEVVPGVSSLNAAAAALRAEYTLPGVSQTVIVTRMAGRTSVPERESVRSLAAHGATMVLFLSTGMLSELCAELMAGGYAADTPAALVYHASWPDEAVVRGTLATLPELARGYTRTALVLVGGFMGDEYLKSRLYAPDYSHCYREARK</sequence>
<evidence type="ECO:0000256" key="3">
    <source>
        <dbReference type="ARBA" id="ARBA00022573"/>
    </source>
</evidence>
<accession>A0A9D1LPF7</accession>
<dbReference type="SUPFAM" id="SSF53790">
    <property type="entry name" value="Tetrapyrrole methylase"/>
    <property type="match status" value="1"/>
</dbReference>
<evidence type="ECO:0000256" key="6">
    <source>
        <dbReference type="ARBA" id="ARBA00022691"/>
    </source>
</evidence>
<dbReference type="GO" id="GO:0046026">
    <property type="term" value="F:precorrin-4 C11-methyltransferase activity"/>
    <property type="evidence" value="ECO:0007669"/>
    <property type="project" value="UniProtKB-EC"/>
</dbReference>
<evidence type="ECO:0000313" key="8">
    <source>
        <dbReference type="EMBL" id="HIU45639.1"/>
    </source>
</evidence>
<organism evidence="8 9">
    <name type="scientific">Candidatus Fimadaptatus faecigallinarum</name>
    <dbReference type="NCBI Taxonomy" id="2840814"/>
    <lineage>
        <taxon>Bacteria</taxon>
        <taxon>Bacillati</taxon>
        <taxon>Bacillota</taxon>
        <taxon>Clostridia</taxon>
        <taxon>Eubacteriales</taxon>
        <taxon>Candidatus Fimadaptatus</taxon>
    </lineage>
</organism>
<dbReference type="NCBIfam" id="TIGR01465">
    <property type="entry name" value="cobM_cbiF"/>
    <property type="match status" value="1"/>
</dbReference>
<evidence type="ECO:0000256" key="2">
    <source>
        <dbReference type="ARBA" id="ARBA00005879"/>
    </source>
</evidence>
<dbReference type="InterPro" id="IPR014776">
    <property type="entry name" value="4pyrrole_Mease_sub2"/>
</dbReference>
<protein>
    <submittedName>
        <fullName evidence="8">Precorrin-4 C(11)-methyltransferase</fullName>
        <ecNumber evidence="8">2.1.1.133</ecNumber>
    </submittedName>
</protein>
<feature type="domain" description="Tetrapyrrole methylase" evidence="7">
    <location>
        <begin position="1"/>
        <end position="207"/>
    </location>
</feature>
<keyword evidence="4 8" id="KW-0489">Methyltransferase</keyword>
<keyword evidence="5 8" id="KW-0808">Transferase</keyword>
<comment type="similarity">
    <text evidence="2">Belongs to the precorrin methyltransferase family.</text>
</comment>
<reference evidence="8" key="2">
    <citation type="journal article" date="2021" name="PeerJ">
        <title>Extensive microbial diversity within the chicken gut microbiome revealed by metagenomics and culture.</title>
        <authorList>
            <person name="Gilroy R."/>
            <person name="Ravi A."/>
            <person name="Getino M."/>
            <person name="Pursley I."/>
            <person name="Horton D.L."/>
            <person name="Alikhan N.F."/>
            <person name="Baker D."/>
            <person name="Gharbi K."/>
            <person name="Hall N."/>
            <person name="Watson M."/>
            <person name="Adriaenssens E.M."/>
            <person name="Foster-Nyarko E."/>
            <person name="Jarju S."/>
            <person name="Secka A."/>
            <person name="Antonio M."/>
            <person name="Oren A."/>
            <person name="Chaudhuri R.R."/>
            <person name="La Ragione R."/>
            <person name="Hildebrand F."/>
            <person name="Pallen M.J."/>
        </authorList>
    </citation>
    <scope>NUCLEOTIDE SEQUENCE</scope>
    <source>
        <strain evidence="8">ChiSxjej2B14-8506</strain>
    </source>
</reference>
<dbReference type="Gene3D" id="3.40.1010.10">
    <property type="entry name" value="Cobalt-precorrin-4 Transmethylase, Domain 1"/>
    <property type="match status" value="1"/>
</dbReference>
<dbReference type="PROSITE" id="PS00839">
    <property type="entry name" value="SUMT_1"/>
    <property type="match status" value="1"/>
</dbReference>
<comment type="caution">
    <text evidence="8">The sequence shown here is derived from an EMBL/GenBank/DDBJ whole genome shotgun (WGS) entry which is preliminary data.</text>
</comment>
<proteinExistence type="inferred from homology"/>
<dbReference type="CDD" id="cd11641">
    <property type="entry name" value="Precorrin-4_C11-MT"/>
    <property type="match status" value="1"/>
</dbReference>
<evidence type="ECO:0000256" key="4">
    <source>
        <dbReference type="ARBA" id="ARBA00022603"/>
    </source>
</evidence>
<dbReference type="GO" id="GO:0009236">
    <property type="term" value="P:cobalamin biosynthetic process"/>
    <property type="evidence" value="ECO:0007669"/>
    <property type="project" value="UniProtKB-KW"/>
</dbReference>
<gene>
    <name evidence="8" type="primary">cobM</name>
    <name evidence="8" type="ORF">IAC59_00085</name>
</gene>